<dbReference type="EMBL" id="OBDY01000008">
    <property type="protein sequence ID" value="SNY47363.1"/>
    <property type="molecule type" value="Genomic_DNA"/>
</dbReference>
<keyword evidence="3" id="KW-1185">Reference proteome</keyword>
<dbReference type="Proteomes" id="UP000219612">
    <property type="component" value="Unassembled WGS sequence"/>
</dbReference>
<feature type="compositionally biased region" description="Pro residues" evidence="1">
    <location>
        <begin position="63"/>
        <end position="72"/>
    </location>
</feature>
<reference evidence="2 3" key="1">
    <citation type="submission" date="2017-09" db="EMBL/GenBank/DDBJ databases">
        <authorList>
            <person name="Ehlers B."/>
            <person name="Leendertz F.H."/>
        </authorList>
    </citation>
    <scope>NUCLEOTIDE SEQUENCE [LARGE SCALE GENOMIC DNA]</scope>
    <source>
        <strain evidence="2 3">CGMCC 4.6857</strain>
    </source>
</reference>
<name>A0A285IHG9_9ACTN</name>
<feature type="compositionally biased region" description="Basic and acidic residues" evidence="1">
    <location>
        <begin position="33"/>
        <end position="44"/>
    </location>
</feature>
<accession>A0A285IHG9</accession>
<gene>
    <name evidence="2" type="ORF">SAMN05421748_108122</name>
</gene>
<evidence type="ECO:0000313" key="2">
    <source>
        <dbReference type="EMBL" id="SNY47363.1"/>
    </source>
</evidence>
<sequence length="298" mass="31810">MRQIRGQIQLLSQTQISQWRDPTRRRNYSAGEEEFRRDHHERRQYGLIQRHTRKWRSLHGDTPMPPLAPPRPYRPRQRRSPAPHCPAAVSPVAVSPIDSATPIPVGPDPAGTRPGGAGPASTSPVGPDPASTGPAGTGSGGAGSGGPAGPDVPADDRQNPGATAKATPHRNAGATGHRPHRQHTQRAGIRIMRADLNHTPAGTPRHATHSSPPGHDNPIQSPQPQPPGETQTGFRSPVATIPTTQRKVFRDGVNPPAEDSQKKRTDANAESTGPPDRVAPFRTDNSNHLGVIGRTQLG</sequence>
<evidence type="ECO:0000256" key="1">
    <source>
        <dbReference type="SAM" id="MobiDB-lite"/>
    </source>
</evidence>
<protein>
    <submittedName>
        <fullName evidence="2">Uncharacterized protein</fullName>
    </submittedName>
</protein>
<dbReference type="AlphaFoldDB" id="A0A285IHG9"/>
<evidence type="ECO:0000313" key="3">
    <source>
        <dbReference type="Proteomes" id="UP000219612"/>
    </source>
</evidence>
<feature type="compositionally biased region" description="Gly residues" evidence="1">
    <location>
        <begin position="135"/>
        <end position="148"/>
    </location>
</feature>
<feature type="region of interest" description="Disordered" evidence="1">
    <location>
        <begin position="21"/>
        <end position="298"/>
    </location>
</feature>
<proteinExistence type="predicted"/>
<organism evidence="2 3">
    <name type="scientific">Paractinoplanes atraurantiacus</name>
    <dbReference type="NCBI Taxonomy" id="1036182"/>
    <lineage>
        <taxon>Bacteria</taxon>
        <taxon>Bacillati</taxon>
        <taxon>Actinomycetota</taxon>
        <taxon>Actinomycetes</taxon>
        <taxon>Micromonosporales</taxon>
        <taxon>Micromonosporaceae</taxon>
        <taxon>Paractinoplanes</taxon>
    </lineage>
</organism>